<feature type="transmembrane region" description="Helical" evidence="4">
    <location>
        <begin position="112"/>
        <end position="135"/>
    </location>
</feature>
<feature type="transmembrane region" description="Helical" evidence="4">
    <location>
        <begin position="296"/>
        <end position="314"/>
    </location>
</feature>
<dbReference type="Pfam" id="PF07690">
    <property type="entry name" value="MFS_1"/>
    <property type="match status" value="1"/>
</dbReference>
<feature type="transmembrane region" description="Helical" evidence="4">
    <location>
        <begin position="399"/>
        <end position="419"/>
    </location>
</feature>
<evidence type="ECO:0000256" key="4">
    <source>
        <dbReference type="SAM" id="Phobius"/>
    </source>
</evidence>
<feature type="transmembrane region" description="Helical" evidence="4">
    <location>
        <begin position="266"/>
        <end position="284"/>
    </location>
</feature>
<evidence type="ECO:0000313" key="6">
    <source>
        <dbReference type="Proteomes" id="UP000587760"/>
    </source>
</evidence>
<dbReference type="PANTHER" id="PTHR23526">
    <property type="entry name" value="INTEGRAL MEMBRANE TRANSPORT PROTEIN-RELATED"/>
    <property type="match status" value="1"/>
</dbReference>
<feature type="transmembrane region" description="Helical" evidence="4">
    <location>
        <begin position="233"/>
        <end position="254"/>
    </location>
</feature>
<gene>
    <name evidence="5" type="ORF">HNR50_003169</name>
</gene>
<dbReference type="SUPFAM" id="SSF103473">
    <property type="entry name" value="MFS general substrate transporter"/>
    <property type="match status" value="1"/>
</dbReference>
<accession>A0A841RF93</accession>
<dbReference type="EMBL" id="JACHGJ010000006">
    <property type="protein sequence ID" value="MBB6481489.1"/>
    <property type="molecule type" value="Genomic_DNA"/>
</dbReference>
<feature type="transmembrane region" description="Helical" evidence="4">
    <location>
        <begin position="49"/>
        <end position="67"/>
    </location>
</feature>
<evidence type="ECO:0000256" key="3">
    <source>
        <dbReference type="ARBA" id="ARBA00023136"/>
    </source>
</evidence>
<dbReference type="InterPro" id="IPR011701">
    <property type="entry name" value="MFS"/>
</dbReference>
<dbReference type="Gene3D" id="1.20.1250.20">
    <property type="entry name" value="MFS general substrate transporter like domains"/>
    <property type="match status" value="2"/>
</dbReference>
<evidence type="ECO:0000256" key="2">
    <source>
        <dbReference type="ARBA" id="ARBA00022989"/>
    </source>
</evidence>
<keyword evidence="6" id="KW-1185">Reference proteome</keyword>
<feature type="transmembrane region" description="Helical" evidence="4">
    <location>
        <begin position="15"/>
        <end position="43"/>
    </location>
</feature>
<feature type="transmembrane region" description="Helical" evidence="4">
    <location>
        <begin position="358"/>
        <end position="379"/>
    </location>
</feature>
<feature type="transmembrane region" description="Helical" evidence="4">
    <location>
        <begin position="79"/>
        <end position="100"/>
    </location>
</feature>
<dbReference type="Proteomes" id="UP000587760">
    <property type="component" value="Unassembled WGS sequence"/>
</dbReference>
<feature type="transmembrane region" description="Helical" evidence="4">
    <location>
        <begin position="156"/>
        <end position="173"/>
    </location>
</feature>
<dbReference type="GO" id="GO:0022857">
    <property type="term" value="F:transmembrane transporter activity"/>
    <property type="evidence" value="ECO:0007669"/>
    <property type="project" value="InterPro"/>
</dbReference>
<dbReference type="PANTHER" id="PTHR23526:SF2">
    <property type="entry name" value="MAJOR FACILITATOR SUPERFAMILY (MFS) PROFILE DOMAIN-CONTAINING PROTEIN"/>
    <property type="match status" value="1"/>
</dbReference>
<evidence type="ECO:0000256" key="1">
    <source>
        <dbReference type="ARBA" id="ARBA00022692"/>
    </source>
</evidence>
<dbReference type="RefSeq" id="WP_184747734.1">
    <property type="nucleotide sequence ID" value="NZ_JACHGJ010000006.1"/>
</dbReference>
<sequence length="445" mass="49641">MDGYYSPEEKKTGRFWWLAFSVINTFSFQFLAGNVIILFIIRLGASKTMVGIVSSFFYISYFIMPLGRILSLRLGMARAFTLAWMVRYIAISPILITPFIAMSDKPGSLDTALWIVVCGYLGFQMFRGAGLVSYSPLLTEISMGEDRGSYLSLSRILTDIAILLGSLIVAFFIGEQAPLGRYMISFAIGIGLGYLGVFTLSRLPEIKRPEGHRDQGLMYSLKSVFRDRKFRRYFLTLFTVGFVGGILRPFILVYAKDVYALSDKNVLLLTVAGSLGAISMGFISRKFLDRLGAKPMLMIWIILMILSSATIIFVPYIGSWFSWIFLIVIFYASTMGLNGSDNTTQLYFFSMIEPEQQLNFGILQFLATGISGTAGATLAGVFLDYLQNPAGVDPLQSHVYLFSILTILLALALFFAAGMERLGAKSLRQSLSELFRLRERTRGMG</sequence>
<dbReference type="InterPro" id="IPR052528">
    <property type="entry name" value="Sugar_transport-like"/>
</dbReference>
<name>A0A841RF93_9SPIO</name>
<proteinExistence type="predicted"/>
<comment type="caution">
    <text evidence="5">The sequence shown here is derived from an EMBL/GenBank/DDBJ whole genome shotgun (WGS) entry which is preliminary data.</text>
</comment>
<reference evidence="5 6" key="1">
    <citation type="submission" date="2020-08" db="EMBL/GenBank/DDBJ databases">
        <title>Genomic Encyclopedia of Type Strains, Phase IV (KMG-IV): sequencing the most valuable type-strain genomes for metagenomic binning, comparative biology and taxonomic classification.</title>
        <authorList>
            <person name="Goeker M."/>
        </authorList>
    </citation>
    <scope>NUCLEOTIDE SEQUENCE [LARGE SCALE GENOMIC DNA]</scope>
    <source>
        <strain evidence="5 6">DSM 2461</strain>
    </source>
</reference>
<evidence type="ECO:0000313" key="5">
    <source>
        <dbReference type="EMBL" id="MBB6481489.1"/>
    </source>
</evidence>
<protein>
    <submittedName>
        <fullName evidence="5">MFS family permease</fullName>
    </submittedName>
</protein>
<dbReference type="AlphaFoldDB" id="A0A841RF93"/>
<keyword evidence="3 4" id="KW-0472">Membrane</keyword>
<dbReference type="InterPro" id="IPR036259">
    <property type="entry name" value="MFS_trans_sf"/>
</dbReference>
<feature type="transmembrane region" description="Helical" evidence="4">
    <location>
        <begin position="179"/>
        <end position="200"/>
    </location>
</feature>
<organism evidence="5 6">
    <name type="scientific">Spirochaeta isovalerica</name>
    <dbReference type="NCBI Taxonomy" id="150"/>
    <lineage>
        <taxon>Bacteria</taxon>
        <taxon>Pseudomonadati</taxon>
        <taxon>Spirochaetota</taxon>
        <taxon>Spirochaetia</taxon>
        <taxon>Spirochaetales</taxon>
        <taxon>Spirochaetaceae</taxon>
        <taxon>Spirochaeta</taxon>
    </lineage>
</organism>
<keyword evidence="1 4" id="KW-0812">Transmembrane</keyword>
<keyword evidence="2 4" id="KW-1133">Transmembrane helix</keyword>
<feature type="transmembrane region" description="Helical" evidence="4">
    <location>
        <begin position="320"/>
        <end position="337"/>
    </location>
</feature>